<gene>
    <name evidence="1" type="ORF">llap_8229</name>
</gene>
<evidence type="ECO:0000313" key="2">
    <source>
        <dbReference type="Proteomes" id="UP000233556"/>
    </source>
</evidence>
<dbReference type="Proteomes" id="UP000233556">
    <property type="component" value="Unassembled WGS sequence"/>
</dbReference>
<sequence length="182" mass="21139">MKTCPWRPPKEVSDDSQLETIQNHSRRFRAEICQAAAVWQKRNDLSSVAVAYEDICRPCCPVGYRIIDPFHLSSCPVLQDYPVSNFPSVSNLIIEALMMCNEWELESDLSGVAENWDNTCKNDRLWPVQKSYRVNKIFIVQPDFLDIYEDIIDLDIDTEFDIIPWLLKDVELFGFVNVPLIH</sequence>
<proteinExistence type="predicted"/>
<reference evidence="2" key="2">
    <citation type="submission" date="2017-12" db="EMBL/GenBank/DDBJ databases">
        <title>Genome sequence of the Bar-tailed Godwit (Limosa lapponica baueri).</title>
        <authorList>
            <person name="Lima N.C.B."/>
            <person name="Parody-Merino A.M."/>
            <person name="Battley P.F."/>
            <person name="Fidler A.E."/>
            <person name="Prosdocimi F."/>
        </authorList>
    </citation>
    <scope>NUCLEOTIDE SEQUENCE [LARGE SCALE GENOMIC DNA]</scope>
</reference>
<keyword evidence="2" id="KW-1185">Reference proteome</keyword>
<name>A0A2I0U620_LIMLA</name>
<accession>A0A2I0U620</accession>
<evidence type="ECO:0000313" key="1">
    <source>
        <dbReference type="EMBL" id="PKU41469.1"/>
    </source>
</evidence>
<dbReference type="EMBL" id="KZ506113">
    <property type="protein sequence ID" value="PKU41469.1"/>
    <property type="molecule type" value="Genomic_DNA"/>
</dbReference>
<protein>
    <submittedName>
        <fullName evidence="1">Uncharacterized protein</fullName>
    </submittedName>
</protein>
<organism evidence="1 2">
    <name type="scientific">Limosa lapponica baueri</name>
    <dbReference type="NCBI Taxonomy" id="1758121"/>
    <lineage>
        <taxon>Eukaryota</taxon>
        <taxon>Metazoa</taxon>
        <taxon>Chordata</taxon>
        <taxon>Craniata</taxon>
        <taxon>Vertebrata</taxon>
        <taxon>Euteleostomi</taxon>
        <taxon>Archelosauria</taxon>
        <taxon>Archosauria</taxon>
        <taxon>Dinosauria</taxon>
        <taxon>Saurischia</taxon>
        <taxon>Theropoda</taxon>
        <taxon>Coelurosauria</taxon>
        <taxon>Aves</taxon>
        <taxon>Neognathae</taxon>
        <taxon>Neoaves</taxon>
        <taxon>Charadriiformes</taxon>
        <taxon>Scolopacidae</taxon>
        <taxon>Limosa</taxon>
    </lineage>
</organism>
<reference evidence="2" key="1">
    <citation type="submission" date="2017-11" db="EMBL/GenBank/DDBJ databases">
        <authorList>
            <person name="Lima N.C."/>
            <person name="Parody-Merino A.M."/>
            <person name="Battley P.F."/>
            <person name="Fidler A.E."/>
            <person name="Prosdocimi F."/>
        </authorList>
    </citation>
    <scope>NUCLEOTIDE SEQUENCE [LARGE SCALE GENOMIC DNA]</scope>
</reference>
<dbReference type="AlphaFoldDB" id="A0A2I0U620"/>